<protein>
    <recommendedName>
        <fullName evidence="4">DUF3558 domain-containing protein</fullName>
    </recommendedName>
</protein>
<feature type="signal peptide" evidence="1">
    <location>
        <begin position="1"/>
        <end position="19"/>
    </location>
</feature>
<keyword evidence="3" id="KW-1185">Reference proteome</keyword>
<dbReference type="RefSeq" id="WP_146478932.1">
    <property type="nucleotide sequence ID" value="NZ_CP042266.1"/>
</dbReference>
<dbReference type="EMBL" id="CP042266">
    <property type="protein sequence ID" value="QDY75621.1"/>
    <property type="molecule type" value="Genomic_DNA"/>
</dbReference>
<evidence type="ECO:0000313" key="2">
    <source>
        <dbReference type="EMBL" id="QDY75621.1"/>
    </source>
</evidence>
<dbReference type="KEGG" id="sqz:FQU76_02835"/>
<dbReference type="AlphaFoldDB" id="A0A5B8J6G2"/>
<sequence>MRKNLFITGVTAASLVAAGAVYFTLVAPGLGDDDAEITAGELCPQLGPAGPAAKALNKVLPAAGSYTVDEETAERRVRKADGFAGACRIRGDDKKLLFVANTELLATEPVDGWFSSVRGRDYPDGETRAFAPGDTGRASARAAAVLVPCAPAGQSPEGARSLSVTVRLPEGGRPKDTAAARDAVRELALAVARQSHRDAGCDTPAEL</sequence>
<accession>A0A5B8J6G2</accession>
<name>A0A5B8J6G2_9ACTN</name>
<evidence type="ECO:0008006" key="4">
    <source>
        <dbReference type="Google" id="ProtNLM"/>
    </source>
</evidence>
<feature type="chain" id="PRO_5039135484" description="DUF3558 domain-containing protein" evidence="1">
    <location>
        <begin position="20"/>
        <end position="207"/>
    </location>
</feature>
<gene>
    <name evidence="2" type="ORF">FQU76_02835</name>
</gene>
<dbReference type="OrthoDB" id="4323050at2"/>
<keyword evidence="1" id="KW-0732">Signal</keyword>
<proteinExistence type="predicted"/>
<dbReference type="Proteomes" id="UP000320580">
    <property type="component" value="Chromosome"/>
</dbReference>
<organism evidence="2 3">
    <name type="scientific">Streptomyces qinzhouensis</name>
    <dbReference type="NCBI Taxonomy" id="2599401"/>
    <lineage>
        <taxon>Bacteria</taxon>
        <taxon>Bacillati</taxon>
        <taxon>Actinomycetota</taxon>
        <taxon>Actinomycetes</taxon>
        <taxon>Kitasatosporales</taxon>
        <taxon>Streptomycetaceae</taxon>
        <taxon>Streptomyces</taxon>
    </lineage>
</organism>
<evidence type="ECO:0000313" key="3">
    <source>
        <dbReference type="Proteomes" id="UP000320580"/>
    </source>
</evidence>
<evidence type="ECO:0000256" key="1">
    <source>
        <dbReference type="SAM" id="SignalP"/>
    </source>
</evidence>
<reference evidence="2 3" key="1">
    <citation type="submission" date="2019-07" db="EMBL/GenBank/DDBJ databases">
        <authorList>
            <person name="Zhu P."/>
        </authorList>
    </citation>
    <scope>NUCLEOTIDE SEQUENCE [LARGE SCALE GENOMIC DNA]</scope>
    <source>
        <strain evidence="2 3">SSL-25</strain>
    </source>
</reference>